<dbReference type="AlphaFoldDB" id="A0A845EY54"/>
<accession>A0A845EY54</accession>
<keyword evidence="1" id="KW-0472">Membrane</keyword>
<feature type="transmembrane region" description="Helical" evidence="1">
    <location>
        <begin position="72"/>
        <end position="91"/>
    </location>
</feature>
<gene>
    <name evidence="2" type="ORF">GLW07_08790</name>
</gene>
<comment type="caution">
    <text evidence="2">The sequence shown here is derived from an EMBL/GenBank/DDBJ whole genome shotgun (WGS) entry which is preliminary data.</text>
</comment>
<name>A0A845EY54_9BACL</name>
<organism evidence="2 3">
    <name type="scientific">Guptibacillus hwajinpoensis</name>
    <dbReference type="NCBI Taxonomy" id="208199"/>
    <lineage>
        <taxon>Bacteria</taxon>
        <taxon>Bacillati</taxon>
        <taxon>Bacillota</taxon>
        <taxon>Bacilli</taxon>
        <taxon>Bacillales</taxon>
        <taxon>Guptibacillaceae</taxon>
        <taxon>Guptibacillus</taxon>
    </lineage>
</organism>
<dbReference type="EMBL" id="WMEY01000002">
    <property type="protein sequence ID" value="MYL63448.1"/>
    <property type="molecule type" value="Genomic_DNA"/>
</dbReference>
<keyword evidence="1" id="KW-0812">Transmembrane</keyword>
<sequence length="92" mass="10601">MNAVQESSKSRKYDFSQIAFFSMSIVMFILYIIYNFIFLNLAFLLLGIYLLNRGIYKSKAKSVKTKSDYYQIGASLQVIIIAVVGSIYYLIK</sequence>
<dbReference type="RefSeq" id="WP_160919041.1">
    <property type="nucleotide sequence ID" value="NZ_WMEY01000002.1"/>
</dbReference>
<protein>
    <submittedName>
        <fullName evidence="2">Uncharacterized protein</fullName>
    </submittedName>
</protein>
<evidence type="ECO:0000313" key="2">
    <source>
        <dbReference type="EMBL" id="MYL63448.1"/>
    </source>
</evidence>
<keyword evidence="1" id="KW-1133">Transmembrane helix</keyword>
<dbReference type="Proteomes" id="UP000447833">
    <property type="component" value="Unassembled WGS sequence"/>
</dbReference>
<feature type="transmembrane region" description="Helical" evidence="1">
    <location>
        <begin position="18"/>
        <end position="51"/>
    </location>
</feature>
<evidence type="ECO:0000313" key="3">
    <source>
        <dbReference type="Proteomes" id="UP000447833"/>
    </source>
</evidence>
<reference evidence="2 3" key="1">
    <citation type="submission" date="2019-11" db="EMBL/GenBank/DDBJ databases">
        <title>Genome sequences of 17 halophilic strains isolated from different environments.</title>
        <authorList>
            <person name="Furrow R.E."/>
        </authorList>
    </citation>
    <scope>NUCLEOTIDE SEQUENCE [LARGE SCALE GENOMIC DNA]</scope>
    <source>
        <strain evidence="2 3">22506_14_FS</strain>
    </source>
</reference>
<evidence type="ECO:0000256" key="1">
    <source>
        <dbReference type="SAM" id="Phobius"/>
    </source>
</evidence>
<proteinExistence type="predicted"/>